<dbReference type="PANTHER" id="PTHR10622">
    <property type="entry name" value="HET DOMAIN-CONTAINING PROTEIN"/>
    <property type="match status" value="1"/>
</dbReference>
<evidence type="ECO:0000259" key="1">
    <source>
        <dbReference type="Pfam" id="PF06985"/>
    </source>
</evidence>
<name>A0A6A6CCC5_ZASCE</name>
<dbReference type="OrthoDB" id="674604at2759"/>
<keyword evidence="3" id="KW-1185">Reference proteome</keyword>
<dbReference type="AlphaFoldDB" id="A0A6A6CCC5"/>
<dbReference type="RefSeq" id="XP_033663995.1">
    <property type="nucleotide sequence ID" value="XM_033817965.1"/>
</dbReference>
<accession>A0A6A6CCC5</accession>
<dbReference type="Proteomes" id="UP000799537">
    <property type="component" value="Unassembled WGS sequence"/>
</dbReference>
<protein>
    <recommendedName>
        <fullName evidence="1">Heterokaryon incompatibility domain-containing protein</fullName>
    </recommendedName>
</protein>
<gene>
    <name evidence="2" type="ORF">M409DRAFT_68730</name>
</gene>
<dbReference type="PANTHER" id="PTHR10622:SF10">
    <property type="entry name" value="HET DOMAIN-CONTAINING PROTEIN"/>
    <property type="match status" value="1"/>
</dbReference>
<dbReference type="Pfam" id="PF06985">
    <property type="entry name" value="HET"/>
    <property type="match status" value="1"/>
</dbReference>
<dbReference type="GeneID" id="54571237"/>
<dbReference type="InterPro" id="IPR010730">
    <property type="entry name" value="HET"/>
</dbReference>
<organism evidence="2 3">
    <name type="scientific">Zasmidium cellare ATCC 36951</name>
    <dbReference type="NCBI Taxonomy" id="1080233"/>
    <lineage>
        <taxon>Eukaryota</taxon>
        <taxon>Fungi</taxon>
        <taxon>Dikarya</taxon>
        <taxon>Ascomycota</taxon>
        <taxon>Pezizomycotina</taxon>
        <taxon>Dothideomycetes</taxon>
        <taxon>Dothideomycetidae</taxon>
        <taxon>Mycosphaerellales</taxon>
        <taxon>Mycosphaerellaceae</taxon>
        <taxon>Zasmidium</taxon>
    </lineage>
</organism>
<reference evidence="2" key="1">
    <citation type="journal article" date="2020" name="Stud. Mycol.">
        <title>101 Dothideomycetes genomes: a test case for predicting lifestyles and emergence of pathogens.</title>
        <authorList>
            <person name="Haridas S."/>
            <person name="Albert R."/>
            <person name="Binder M."/>
            <person name="Bloem J."/>
            <person name="Labutti K."/>
            <person name="Salamov A."/>
            <person name="Andreopoulos B."/>
            <person name="Baker S."/>
            <person name="Barry K."/>
            <person name="Bills G."/>
            <person name="Bluhm B."/>
            <person name="Cannon C."/>
            <person name="Castanera R."/>
            <person name="Culley D."/>
            <person name="Daum C."/>
            <person name="Ezra D."/>
            <person name="Gonzalez J."/>
            <person name="Henrissat B."/>
            <person name="Kuo A."/>
            <person name="Liang C."/>
            <person name="Lipzen A."/>
            <person name="Lutzoni F."/>
            <person name="Magnuson J."/>
            <person name="Mondo S."/>
            <person name="Nolan M."/>
            <person name="Ohm R."/>
            <person name="Pangilinan J."/>
            <person name="Park H.-J."/>
            <person name="Ramirez L."/>
            <person name="Alfaro M."/>
            <person name="Sun H."/>
            <person name="Tritt A."/>
            <person name="Yoshinaga Y."/>
            <person name="Zwiers L.-H."/>
            <person name="Turgeon B."/>
            <person name="Goodwin S."/>
            <person name="Spatafora J."/>
            <person name="Crous P."/>
            <person name="Grigoriev I."/>
        </authorList>
    </citation>
    <scope>NUCLEOTIDE SEQUENCE</scope>
    <source>
        <strain evidence="2">ATCC 36951</strain>
    </source>
</reference>
<dbReference type="EMBL" id="ML993610">
    <property type="protein sequence ID" value="KAF2163106.1"/>
    <property type="molecule type" value="Genomic_DNA"/>
</dbReference>
<proteinExistence type="predicted"/>
<evidence type="ECO:0000313" key="3">
    <source>
        <dbReference type="Proteomes" id="UP000799537"/>
    </source>
</evidence>
<sequence length="248" mass="28600">MRLVNIHTLKLHEFVEGSIPPYAILSHRWTDEELTFKELAKDRADKDKKEYRKLLGACRVSAHYGVDYVWIDTCCIDKRSSAELSESINSMFAWYQKAKVCLAYLEDVHVGPNLDEEFRGSVWFTRSWTLQELIAPKSVHFYDHDWEHFSSKDGVIPTLFHITGVDRDVLSGSCSVRECSVGERMSWAADRHATRSEDVAYSLMGIFNVNMPLLYGEGQRAFERLQEEILRRRTGGLLLKVGVSTRDF</sequence>
<feature type="domain" description="Heterokaryon incompatibility" evidence="1">
    <location>
        <begin position="22"/>
        <end position="107"/>
    </location>
</feature>
<evidence type="ECO:0000313" key="2">
    <source>
        <dbReference type="EMBL" id="KAF2163106.1"/>
    </source>
</evidence>